<gene>
    <name evidence="5" type="ORF">IO99_11065</name>
</gene>
<dbReference type="eggNOG" id="COG1733">
    <property type="taxonomic scope" value="Bacteria"/>
</dbReference>
<dbReference type="InterPro" id="IPR036388">
    <property type="entry name" value="WH-like_DNA-bd_sf"/>
</dbReference>
<dbReference type="AlphaFoldDB" id="A0A084JAT7"/>
<dbReference type="STRING" id="318464.IO99_11065"/>
<sequence>MFVANNEEYHCPVEALANILGKKWVANIIWSLSKDSKRFGELNRRMKGCSKKMLSQQLEILINSEIIDNEKEINNNQVESVYYLTPKGKSLLPTIEQMVLWGEKNLPCK</sequence>
<evidence type="ECO:0000256" key="2">
    <source>
        <dbReference type="ARBA" id="ARBA00023125"/>
    </source>
</evidence>
<name>A0A084JAT7_9CLOT</name>
<dbReference type="InterPro" id="IPR002577">
    <property type="entry name" value="HTH_HxlR"/>
</dbReference>
<evidence type="ECO:0000313" key="5">
    <source>
        <dbReference type="EMBL" id="KEZ86071.1"/>
    </source>
</evidence>
<evidence type="ECO:0000259" key="4">
    <source>
        <dbReference type="PROSITE" id="PS51118"/>
    </source>
</evidence>
<keyword evidence="3" id="KW-0804">Transcription</keyword>
<feature type="domain" description="HTH hxlR-type" evidence="4">
    <location>
        <begin position="11"/>
        <end position="109"/>
    </location>
</feature>
<dbReference type="GO" id="GO:0003677">
    <property type="term" value="F:DNA binding"/>
    <property type="evidence" value="ECO:0007669"/>
    <property type="project" value="UniProtKB-KW"/>
</dbReference>
<comment type="caution">
    <text evidence="5">The sequence shown here is derived from an EMBL/GenBank/DDBJ whole genome shotgun (WGS) entry which is preliminary data.</text>
</comment>
<dbReference type="EMBL" id="JPMD01000026">
    <property type="protein sequence ID" value="KEZ86071.1"/>
    <property type="molecule type" value="Genomic_DNA"/>
</dbReference>
<evidence type="ECO:0000313" key="6">
    <source>
        <dbReference type="Proteomes" id="UP000028542"/>
    </source>
</evidence>
<keyword evidence="2" id="KW-0238">DNA-binding</keyword>
<proteinExistence type="predicted"/>
<dbReference type="Proteomes" id="UP000028542">
    <property type="component" value="Unassembled WGS sequence"/>
</dbReference>
<dbReference type="PANTHER" id="PTHR33204">
    <property type="entry name" value="TRANSCRIPTIONAL REGULATOR, MARR FAMILY"/>
    <property type="match status" value="1"/>
</dbReference>
<dbReference type="Gene3D" id="1.10.10.10">
    <property type="entry name" value="Winged helix-like DNA-binding domain superfamily/Winged helix DNA-binding domain"/>
    <property type="match status" value="1"/>
</dbReference>
<dbReference type="PROSITE" id="PS51118">
    <property type="entry name" value="HTH_HXLR"/>
    <property type="match status" value="1"/>
</dbReference>
<evidence type="ECO:0000256" key="3">
    <source>
        <dbReference type="ARBA" id="ARBA00023163"/>
    </source>
</evidence>
<dbReference type="InterPro" id="IPR036390">
    <property type="entry name" value="WH_DNA-bd_sf"/>
</dbReference>
<reference evidence="5 6" key="1">
    <citation type="submission" date="2014-07" db="EMBL/GenBank/DDBJ databases">
        <title>Draft genome of Clostridium sulfidigenes 113A isolated from sediments associated with methane hydrate from Krishna Godavari basin.</title>
        <authorList>
            <person name="Honkalas V.S."/>
            <person name="Dabir A.P."/>
            <person name="Arora P."/>
            <person name="Dhakephalkar P.K."/>
        </authorList>
    </citation>
    <scope>NUCLEOTIDE SEQUENCE [LARGE SCALE GENOMIC DNA]</scope>
    <source>
        <strain evidence="5 6">113A</strain>
    </source>
</reference>
<keyword evidence="6" id="KW-1185">Reference proteome</keyword>
<keyword evidence="1" id="KW-0805">Transcription regulation</keyword>
<evidence type="ECO:0000256" key="1">
    <source>
        <dbReference type="ARBA" id="ARBA00023015"/>
    </source>
</evidence>
<accession>A0A084JAT7</accession>
<dbReference type="RefSeq" id="WP_035133205.1">
    <property type="nucleotide sequence ID" value="NZ_JBQHQR010000001.1"/>
</dbReference>
<organism evidence="5 6">
    <name type="scientific">Clostridium sulfidigenes</name>
    <dbReference type="NCBI Taxonomy" id="318464"/>
    <lineage>
        <taxon>Bacteria</taxon>
        <taxon>Bacillati</taxon>
        <taxon>Bacillota</taxon>
        <taxon>Clostridia</taxon>
        <taxon>Eubacteriales</taxon>
        <taxon>Clostridiaceae</taxon>
        <taxon>Clostridium</taxon>
    </lineage>
</organism>
<protein>
    <submittedName>
        <fullName evidence="5">HxlR family transcriptional regulator</fullName>
    </submittedName>
</protein>
<dbReference type="SUPFAM" id="SSF46785">
    <property type="entry name" value="Winged helix' DNA-binding domain"/>
    <property type="match status" value="1"/>
</dbReference>
<dbReference type="Pfam" id="PF01638">
    <property type="entry name" value="HxlR"/>
    <property type="match status" value="1"/>
</dbReference>